<evidence type="ECO:0000259" key="3">
    <source>
        <dbReference type="Pfam" id="PF13193"/>
    </source>
</evidence>
<gene>
    <name evidence="4" type="ORF">ACFQH9_25480</name>
</gene>
<dbReference type="InterPro" id="IPR025110">
    <property type="entry name" value="AMP-bd_C"/>
</dbReference>
<dbReference type="InterPro" id="IPR000873">
    <property type="entry name" value="AMP-dep_synth/lig_dom"/>
</dbReference>
<feature type="domain" description="AMP-binding enzyme C-terminal" evidence="3">
    <location>
        <begin position="493"/>
        <end position="572"/>
    </location>
</feature>
<dbReference type="Pfam" id="PF00501">
    <property type="entry name" value="AMP-binding"/>
    <property type="match status" value="1"/>
</dbReference>
<dbReference type="PANTHER" id="PTHR43767">
    <property type="entry name" value="LONG-CHAIN-FATTY-ACID--COA LIGASE"/>
    <property type="match status" value="1"/>
</dbReference>
<dbReference type="Proteomes" id="UP001596119">
    <property type="component" value="Unassembled WGS sequence"/>
</dbReference>
<dbReference type="Gene3D" id="3.40.50.12780">
    <property type="entry name" value="N-terminal domain of ligase-like"/>
    <property type="match status" value="1"/>
</dbReference>
<dbReference type="InterPro" id="IPR045851">
    <property type="entry name" value="AMP-bd_C_sf"/>
</dbReference>
<comment type="caution">
    <text evidence="4">The sequence shown here is derived from an EMBL/GenBank/DDBJ whole genome shotgun (WGS) entry which is preliminary data.</text>
</comment>
<keyword evidence="5" id="KW-1185">Reference proteome</keyword>
<dbReference type="Pfam" id="PF13193">
    <property type="entry name" value="AMP-binding_C"/>
    <property type="match status" value="1"/>
</dbReference>
<reference evidence="5" key="1">
    <citation type="journal article" date="2019" name="Int. J. Syst. Evol. Microbiol.">
        <title>The Global Catalogue of Microorganisms (GCM) 10K type strain sequencing project: providing services to taxonomists for standard genome sequencing and annotation.</title>
        <authorList>
            <consortium name="The Broad Institute Genomics Platform"/>
            <consortium name="The Broad Institute Genome Sequencing Center for Infectious Disease"/>
            <person name="Wu L."/>
            <person name="Ma J."/>
        </authorList>
    </citation>
    <scope>NUCLEOTIDE SEQUENCE [LARGE SCALE GENOMIC DNA]</scope>
    <source>
        <strain evidence="5">CGMCC 4.7397</strain>
    </source>
</reference>
<evidence type="ECO:0000313" key="4">
    <source>
        <dbReference type="EMBL" id="MFC5951622.1"/>
    </source>
</evidence>
<dbReference type="InterPro" id="IPR050237">
    <property type="entry name" value="ATP-dep_AMP-bd_enzyme"/>
</dbReference>
<dbReference type="Gene3D" id="3.30.300.30">
    <property type="match status" value="1"/>
</dbReference>
<dbReference type="PROSITE" id="PS00455">
    <property type="entry name" value="AMP_BINDING"/>
    <property type="match status" value="1"/>
</dbReference>
<dbReference type="PANTHER" id="PTHR43767:SF1">
    <property type="entry name" value="NONRIBOSOMAL PEPTIDE SYNTHASE PES1 (EUROFUNG)-RELATED"/>
    <property type="match status" value="1"/>
</dbReference>
<organism evidence="4 5">
    <name type="scientific">Pseudonocardia lutea</name>
    <dbReference type="NCBI Taxonomy" id="2172015"/>
    <lineage>
        <taxon>Bacteria</taxon>
        <taxon>Bacillati</taxon>
        <taxon>Actinomycetota</taxon>
        <taxon>Actinomycetes</taxon>
        <taxon>Pseudonocardiales</taxon>
        <taxon>Pseudonocardiaceae</taxon>
        <taxon>Pseudonocardia</taxon>
    </lineage>
</organism>
<feature type="region of interest" description="Disordered" evidence="1">
    <location>
        <begin position="1"/>
        <end position="26"/>
    </location>
</feature>
<proteinExistence type="predicted"/>
<dbReference type="RefSeq" id="WP_379569746.1">
    <property type="nucleotide sequence ID" value="NZ_JBHSQK010000077.1"/>
</dbReference>
<evidence type="ECO:0000259" key="2">
    <source>
        <dbReference type="Pfam" id="PF00501"/>
    </source>
</evidence>
<feature type="domain" description="AMP-dependent synthetase/ligase" evidence="2">
    <location>
        <begin position="75"/>
        <end position="444"/>
    </location>
</feature>
<dbReference type="InterPro" id="IPR020845">
    <property type="entry name" value="AMP-binding_CS"/>
</dbReference>
<protein>
    <submittedName>
        <fullName evidence="4">Class I adenylate-forming enzyme family protein</fullName>
    </submittedName>
</protein>
<dbReference type="EMBL" id="JBHSQK010000077">
    <property type="protein sequence ID" value="MFC5951622.1"/>
    <property type="molecule type" value="Genomic_DNA"/>
</dbReference>
<evidence type="ECO:0000256" key="1">
    <source>
        <dbReference type="SAM" id="MobiDB-lite"/>
    </source>
</evidence>
<dbReference type="InterPro" id="IPR042099">
    <property type="entry name" value="ANL_N_sf"/>
</dbReference>
<evidence type="ECO:0000313" key="5">
    <source>
        <dbReference type="Proteomes" id="UP001596119"/>
    </source>
</evidence>
<name>A0ABW1IDB0_9PSEU</name>
<accession>A0ABW1IDB0</accession>
<dbReference type="SUPFAM" id="SSF56801">
    <property type="entry name" value="Acetyl-CoA synthetase-like"/>
    <property type="match status" value="1"/>
</dbReference>
<sequence>MRATDSDDQAVASRTGSLGAGAGVHADDTPLGRELARMTAPGAEFALREEVVGGIPMRVYERGPHTLAETIADTAAFGDRPYWVYADEHLDYATHLRLVHGLAAALRGGYGLEPGDRVAIAMRNYPEWGVVFWAAQLAGLVAVPLNAWWTGPELVWAVGDSGARVVVADGERAPLLAGHGGIGSDVPLIRVRGEGPSPGREWADLVASLDLTVGPPPVTVRPDDPSTILYTSGTTGRPKGAVHTHRNHVTNALNVLLTARANAAASPSGRPAPPQSGTLLTYPLFHIAGLNGLYGQVVVGGKVATLYRWDREEARRLVREERLTGGAGVPTTMRELAEIAIAHPDELASLSRIGMGGAPIPGELVQRIGTELGPLSANGYGLTETTSAVCANIGADYVAHPDSVGRPAPGADLRIVDPETLAEVPEGEIGELWFRGPNVVGGYWHNPGATAAAFVDGWFRTGDLGFVRAGWVYVVDRLKDVVLRGGENVYSAQVEAALHEVPWVAEVAVFGVPHPTLGEEVAAAVRTEPGTAHDDAAAEALRAHVTARVAGFAAPAHVFWWDEPLPRTATGKLLKRELRERSG</sequence>